<reference evidence="2" key="1">
    <citation type="submission" date="2021-06" db="EMBL/GenBank/DDBJ databases">
        <authorList>
            <person name="Hodson N. C."/>
            <person name="Mongue J. A."/>
            <person name="Jaron S. K."/>
        </authorList>
    </citation>
    <scope>NUCLEOTIDE SEQUENCE</scope>
</reference>
<comment type="caution">
    <text evidence="2">The sequence shown here is derived from an EMBL/GenBank/DDBJ whole genome shotgun (WGS) entry which is preliminary data.</text>
</comment>
<feature type="non-terminal residue" evidence="2">
    <location>
        <position position="39"/>
    </location>
</feature>
<sequence length="39" mass="4124">MVVDLSAVPPDLREAILAGTALITLPDGAKKRLEPGYTM</sequence>
<gene>
    <name evidence="1" type="ORF">AFUS01_LOCUS22349</name>
    <name evidence="2" type="ORF">AFUS01_LOCUS23965</name>
</gene>
<evidence type="ECO:0000313" key="2">
    <source>
        <dbReference type="EMBL" id="CAG7785335.1"/>
    </source>
</evidence>
<evidence type="ECO:0000313" key="1">
    <source>
        <dbReference type="EMBL" id="CAG7733934.1"/>
    </source>
</evidence>
<dbReference type="Proteomes" id="UP000708208">
    <property type="component" value="Unassembled WGS sequence"/>
</dbReference>
<dbReference type="AlphaFoldDB" id="A0A8J2PFT3"/>
<protein>
    <submittedName>
        <fullName evidence="2">Uncharacterized protein</fullName>
    </submittedName>
</protein>
<organism evidence="2 3">
    <name type="scientific">Allacma fusca</name>
    <dbReference type="NCBI Taxonomy" id="39272"/>
    <lineage>
        <taxon>Eukaryota</taxon>
        <taxon>Metazoa</taxon>
        <taxon>Ecdysozoa</taxon>
        <taxon>Arthropoda</taxon>
        <taxon>Hexapoda</taxon>
        <taxon>Collembola</taxon>
        <taxon>Symphypleona</taxon>
        <taxon>Sminthuridae</taxon>
        <taxon>Allacma</taxon>
    </lineage>
</organism>
<evidence type="ECO:0000313" key="3">
    <source>
        <dbReference type="Proteomes" id="UP000708208"/>
    </source>
</evidence>
<keyword evidence="3" id="KW-1185">Reference proteome</keyword>
<accession>A0A8J2PFT3</accession>
<dbReference type="EMBL" id="CAJVCH010294029">
    <property type="protein sequence ID" value="CAG7785335.1"/>
    <property type="molecule type" value="Genomic_DNA"/>
</dbReference>
<dbReference type="EMBL" id="CAJVCH010259439">
    <property type="protein sequence ID" value="CAG7733934.1"/>
    <property type="molecule type" value="Genomic_DNA"/>
</dbReference>
<proteinExistence type="predicted"/>
<name>A0A8J2PFT3_9HEXA</name>